<evidence type="ECO:0000313" key="4">
    <source>
        <dbReference type="Proteomes" id="UP000019116"/>
    </source>
</evidence>
<dbReference type="Gramene" id="TraesKAR7D01G0295080.1">
    <property type="protein sequence ID" value="cds.TraesKAR7D01G0295080.1"/>
    <property type="gene ID" value="TraesKAR7D01G0295080"/>
</dbReference>
<dbReference type="Gramene" id="TraesCS7D02G318800.4">
    <property type="protein sequence ID" value="TraesCS7D02G318800.4"/>
    <property type="gene ID" value="TraesCS7D02G318800"/>
</dbReference>
<keyword evidence="4" id="KW-1185">Reference proteome</keyword>
<accession>A0A3B6TSK7</accession>
<feature type="compositionally biased region" description="Polar residues" evidence="2">
    <location>
        <begin position="1639"/>
        <end position="1654"/>
    </location>
</feature>
<dbReference type="SUPFAM" id="SSF55874">
    <property type="entry name" value="ATPase domain of HSP90 chaperone/DNA topoisomerase II/histidine kinase"/>
    <property type="match status" value="1"/>
</dbReference>
<sequence>MRALRLFSSLFPFPSPPPPHQTCFPLGFSHWCVRFGFPSPSHPAPPFRLCCAREIAFFGGGFRSSVSCPGTVPSPDVKMASSASEKWAVVQYGHHGPATKVYRFQILLPNGTSTSLKLRDPGEEMPLPDFLHRIREELGDASAYGGQRRGIEWDGDVYLEDLLDRKIDKKVQFCDFVTKGTNILRLQDGEEFVRTYENMWDLTPPTELLQELPAEYSTESALADLVDNSLQALWSNGSKEIKLIRITVDGEKIVVFDTGRGMDGSEDNSISKWGTMGSSNHRVFRKQGIGGKAPYLVPFFGMFGYGGTIASMHLGRTAIVSSKTKESRKVFTLHLSREALLEKSSSKLSWKTAGGVRDPSEEELALSPHRSFTQVEIHGLNRHLEPAKLRGFLKDIYFPYIQYDEDNGSASTRRPVQFEVNGVDLAEIQESEVTLTNLHSSNGPDFDLHLKFACTSTNAASRQAHARIKCVYFPIVKGKESIDSILEKLSENGLGVKENFDNFSRVSVRRLGRLLPDARWGSLPFMEPKQNKGQKAELLKRCCKRVKCFVETDAGFNPTLSKTDLAQHDVFTKALRCFDGSCHNDSSVEEVSVDARKGERSLNRTQLEKQYHDWINNMHAKYDVEMDGGDDEHTVIINPSNKERLGISKDVEVIRVHTSVSRKGKTWRRGDHLKIQPRVVARMKNNFYSSKSNFYGTLEYVVVEGLRGDICGEARLICRSIECPGDQGCLLEVGQDSVHLNIKESFSFPISVIDDNKCQTMDEDSWCQMLRKKSAKAPACIEVLRNSQGNDLAIDGDVPFEKVIAAGYNHPREIIAVIRPQNATTCSTSLLDKRYIVKDDDLEMAMEIYHLPGSKDHPRAKLIYKKLKKPSSCNSINGLYIFQLSEETSMFTKSGVYSFIFSVRCRDSTVIKHESRITVRPNSNTRHWQLSCDADWSADNAVVDIRLGMPVRCLAARSHDLYGNGIPFLDVHKAVITILGGDDILAQVKDIKVDLSTDLLTLYIRDFLFKTNKLDRVRPNYEAMLKISLSDSELSHPCKVKPGLPSTINMDMSLAWEKNLTPGEVIDDALLEVLDHCGNHVEEGTELIVNTVGLSFVDKCGPVRKVNSEGFVDLRGMLKVVSGFGSEACLTIFHHKKKIFNRTFQIAIRNLKAVKVPESCPAGTFLENIIFEVSDCDGVIDESIHGLQHTLSIRSNQLKDVQGAQYAFEHGRCVLPRAQVPNEPGTVSFVAYHTHFSDLETIIQIHVYALDLVRVNSENDFEPICSYPTSSLSSQDLLSPSQLASCQSVRYIEDALRKVSDEIESIDSNIRSEEEMIKFLDSQKKSVENRIASLKDEIGHRVGAKEITRHKIEENVGTAAAVLCNLSNRKAYEPGRSFKDEVVGIVALLGTVANRDLSRMLSVYLGEDNMLAVVCKTQDAANYFEKYDTEGNVDIRFGIHQEAAKLGVPISRRFPIICLDEIRPYNGDVFWNIRQKKLNLPFPHSKTHKGFRGLAVNLINLSAENLEIITSSGHGLRETLFYRLFGELQVYETRNDMRQAMPHLRNGAISLDGGIIKGDGMLLLGYSDPEIIFPVMPDAPDILEDPEDVFTKVKKMNAEKSVLETVENKIRKAEENRQKLVMKRNKKKRKFDEMAEVMSQPSGSQLDQYHPVSQ</sequence>
<feature type="region of interest" description="Disordered" evidence="2">
    <location>
        <begin position="1622"/>
        <end position="1654"/>
    </location>
</feature>
<keyword evidence="1" id="KW-0175">Coiled coil</keyword>
<evidence type="ECO:0000256" key="2">
    <source>
        <dbReference type="SAM" id="MobiDB-lite"/>
    </source>
</evidence>
<name>A0A3B6TSK7_WHEAT</name>
<evidence type="ECO:0000256" key="1">
    <source>
        <dbReference type="SAM" id="Coils"/>
    </source>
</evidence>
<dbReference type="Proteomes" id="UP000019116">
    <property type="component" value="Chromosome 7D"/>
</dbReference>
<dbReference type="PaxDb" id="4565-Traes_7DL_3A09A870E.2"/>
<reference evidence="3" key="2">
    <citation type="submission" date="2018-10" db="UniProtKB">
        <authorList>
            <consortium name="EnsemblPlants"/>
        </authorList>
    </citation>
    <scope>IDENTIFICATION</scope>
</reference>
<dbReference type="OrthoDB" id="621609at2759"/>
<dbReference type="EnsemblPlants" id="TraesCS7D02G318800.4">
    <property type="protein sequence ID" value="TraesCS7D02G318800.4"/>
    <property type="gene ID" value="TraesCS7D02G318800"/>
</dbReference>
<dbReference type="Gene3D" id="3.30.565.10">
    <property type="entry name" value="Histidine kinase-like ATPase, C-terminal domain"/>
    <property type="match status" value="1"/>
</dbReference>
<dbReference type="Pfam" id="PF13589">
    <property type="entry name" value="HATPase_c_3"/>
    <property type="match status" value="1"/>
</dbReference>
<dbReference type="InterPro" id="IPR036890">
    <property type="entry name" value="HATPase_C_sf"/>
</dbReference>
<dbReference type="PANTHER" id="PTHR33566">
    <property type="entry name" value="EN/SPM-LIKE TRANSPOSON-RELATED"/>
    <property type="match status" value="1"/>
</dbReference>
<dbReference type="STRING" id="4565.A0A3B6TSK7"/>
<organism evidence="3">
    <name type="scientific">Triticum aestivum</name>
    <name type="common">Wheat</name>
    <dbReference type="NCBI Taxonomy" id="4565"/>
    <lineage>
        <taxon>Eukaryota</taxon>
        <taxon>Viridiplantae</taxon>
        <taxon>Streptophyta</taxon>
        <taxon>Embryophyta</taxon>
        <taxon>Tracheophyta</taxon>
        <taxon>Spermatophyta</taxon>
        <taxon>Magnoliopsida</taxon>
        <taxon>Liliopsida</taxon>
        <taxon>Poales</taxon>
        <taxon>Poaceae</taxon>
        <taxon>BOP clade</taxon>
        <taxon>Pooideae</taxon>
        <taxon>Triticodae</taxon>
        <taxon>Triticeae</taxon>
        <taxon>Triticinae</taxon>
        <taxon>Triticum</taxon>
    </lineage>
</organism>
<gene>
    <name evidence="3" type="primary">LOC123166490</name>
</gene>
<dbReference type="Gramene" id="TraesCS7D03G0758700.4">
    <property type="protein sequence ID" value="TraesCS7D03G0758700.4.CDS"/>
    <property type="gene ID" value="TraesCS7D03G0758700"/>
</dbReference>
<protein>
    <submittedName>
        <fullName evidence="3">Uncharacterized protein</fullName>
    </submittedName>
</protein>
<dbReference type="SMR" id="A0A3B6TSK7"/>
<proteinExistence type="predicted"/>
<dbReference type="PANTHER" id="PTHR33566:SF1">
    <property type="entry name" value="EN_SPM-LIKE TRANSPOSON-RELATED"/>
    <property type="match status" value="1"/>
</dbReference>
<evidence type="ECO:0000313" key="3">
    <source>
        <dbReference type="EnsemblPlants" id="TraesCS7D02G318800.4"/>
    </source>
</evidence>
<feature type="coiled-coil region" evidence="1">
    <location>
        <begin position="1296"/>
        <end position="1337"/>
    </location>
</feature>
<reference evidence="3" key="1">
    <citation type="submission" date="2018-08" db="EMBL/GenBank/DDBJ databases">
        <authorList>
            <person name="Rossello M."/>
        </authorList>
    </citation>
    <scope>NUCLEOTIDE SEQUENCE [LARGE SCALE GENOMIC DNA]</scope>
    <source>
        <strain evidence="3">cv. Chinese Spring</strain>
    </source>
</reference>